<dbReference type="InterPro" id="IPR001789">
    <property type="entry name" value="Sig_transdc_resp-reg_receiver"/>
</dbReference>
<evidence type="ECO:0000259" key="5">
    <source>
        <dbReference type="PROSITE" id="PS50109"/>
    </source>
</evidence>
<feature type="compositionally biased region" description="Polar residues" evidence="4">
    <location>
        <begin position="949"/>
        <end position="960"/>
    </location>
</feature>
<feature type="compositionally biased region" description="Low complexity" evidence="4">
    <location>
        <begin position="1216"/>
        <end position="1227"/>
    </location>
</feature>
<dbReference type="SMART" id="SM00448">
    <property type="entry name" value="REC"/>
    <property type="match status" value="1"/>
</dbReference>
<evidence type="ECO:0000259" key="6">
    <source>
        <dbReference type="PROSITE" id="PS50110"/>
    </source>
</evidence>
<sequence length="1380" mass="148406">MLAKIASDDATATITSTTSSWSAALPMSAAEASTAGTATADSNNNDTDKDDVDSMTPIVASRPSTSREHSTDSGFDERSSLSKPKRYISNGTAVVLADIQSEPDAISPHDKTSSTPSPSIAQRQPLQLPLPLAMPTSRSNSISLPIHSQEPSVRPSARSTSLGHLLSLSPLSPLPLAIANRPRALSIAATAISSTSTGAQLSVSMSASADKSRLDIRHNSLAISTEPHHSSSLLPGETRLDREWDDPSFSYLAPIAANLLTCQGEHFFDLVVEELSVNLGVKYAFISQLVSLEELKELDPTEYMNLIEQFGGLVPPLDGVMHNISSWPGESHINPHAFQGYLADCTIQDKVTFIDSNLADQHQDVAECLMDHTIESYVGMRLETVQGEIVGVIGIIHDRALTEEDSLIVRLVLEQVGIRVANELDRLKIESNLIYARDVAESTAKNKTKFLADMSHEIRNPMNAVVGVTDILLDTAGLSDEQTGYIEVIRTSGQHLLTVINDILDISRIDQDVKFLLERRPLSLRKCLKDAVSLAGLTPLHDVSRSISVIEWPPEMDDLGPFSELEETNILPLLWSIDHDVPEHLLGDITRLRQVLINLCTNSLKFTQRGRVSVHVAIHQPSAQYPTIRPNSTPMVTRNTPQSGQAYSPRTDGGPSSSSSPSSPMLTGSDHRTQMVFQQRYDVKTDSSQSTYTKPSPASSRRRQADKRYLPLPSPNTQPDQSSTFAPPSLTVVAPTANSLESDKMDENTVILEFAVSDTGVGIPANKITELFTSFSQVDISVSTRFGGTGLGLAISASLVEKMGGNIWVESTEGVGRTPPSSVATSPTELSKPTVPTYAKVVESTMRPLTIDGVPLRILLAEDNAVNQKIAVGVLRKLGYENVDVAENGLEVIQRLDEGSIYDVILMDVSMPVMDGIDATKTIVDRRLRGLLSNAAEISSCEILAPEEPQSNGTHSSQESSPERVYKDYKNLYVIALTASAMGSDKERCMEAGMDDFMTKPFALLEMKRALNDYIHKWDGGALQVRNETCVSAALAAVKSRCNTPNSSSDRALTPTIGKSPSLYSSTVSLADHDSTDSLCSLGCANGTDTQCGDGYHTGSSGANGSSPPSSMGRSRIETPRPLRRNLDAIGCSLFSAGRRSHSEAVLNGLLGPVAMEGGLLASRRASDVFSLAKREWRSGLGLSNDNLNGVQDVHPLDPLIDGAQVERDRENGMTSPSNSSLAPLPSHGANGFSHPHLRVKRVMSPSSLSKEQDFGGSFKPTASPLSPLSLLTTDTEGSSSVSPPLSSTSSASPTETTARRPSSGDETLFPGPHEDPRFLSVSVPVKDKPKSESEDSKAQAANGDVNGVKEVKEVKEVKDKQQQQEPANGQCRPAPSRTV</sequence>
<evidence type="ECO:0000256" key="2">
    <source>
        <dbReference type="ARBA" id="ARBA00023012"/>
    </source>
</evidence>
<keyword evidence="2" id="KW-0902">Two-component regulatory system</keyword>
<feature type="region of interest" description="Disordered" evidence="4">
    <location>
        <begin position="811"/>
        <end position="830"/>
    </location>
</feature>
<feature type="compositionally biased region" description="Polar residues" evidence="4">
    <location>
        <begin position="819"/>
        <end position="830"/>
    </location>
</feature>
<gene>
    <name evidence="7" type="ORF">KI688_011332</name>
</gene>
<dbReference type="SUPFAM" id="SSF55781">
    <property type="entry name" value="GAF domain-like"/>
    <property type="match status" value="1"/>
</dbReference>
<feature type="region of interest" description="Disordered" evidence="4">
    <location>
        <begin position="681"/>
        <end position="730"/>
    </location>
</feature>
<dbReference type="PANTHER" id="PTHR45339:SF1">
    <property type="entry name" value="HYBRID SIGNAL TRANSDUCTION HISTIDINE KINASE J"/>
    <property type="match status" value="1"/>
</dbReference>
<feature type="compositionally biased region" description="Basic and acidic residues" evidence="4">
    <location>
        <begin position="65"/>
        <end position="80"/>
    </location>
</feature>
<dbReference type="InterPro" id="IPR004358">
    <property type="entry name" value="Sig_transdc_His_kin-like_C"/>
</dbReference>
<dbReference type="Gene3D" id="1.10.287.130">
    <property type="match status" value="1"/>
</dbReference>
<evidence type="ECO:0000256" key="3">
    <source>
        <dbReference type="PROSITE-ProRule" id="PRU00169"/>
    </source>
</evidence>
<feature type="compositionally biased region" description="Low complexity" evidence="4">
    <location>
        <begin position="1099"/>
        <end position="1114"/>
    </location>
</feature>
<protein>
    <submittedName>
        <fullName evidence="7">Uncharacterized protein</fullName>
    </submittedName>
</protein>
<dbReference type="InterPro" id="IPR003594">
    <property type="entry name" value="HATPase_dom"/>
</dbReference>
<feature type="compositionally biased region" description="Basic and acidic residues" evidence="4">
    <location>
        <begin position="1348"/>
        <end position="1363"/>
    </location>
</feature>
<dbReference type="PRINTS" id="PR00344">
    <property type="entry name" value="BCTRLSENSOR"/>
</dbReference>
<evidence type="ECO:0000256" key="1">
    <source>
        <dbReference type="ARBA" id="ARBA00022553"/>
    </source>
</evidence>
<dbReference type="GO" id="GO:0000155">
    <property type="term" value="F:phosphorelay sensor kinase activity"/>
    <property type="evidence" value="ECO:0007669"/>
    <property type="project" value="InterPro"/>
</dbReference>
<evidence type="ECO:0000313" key="8">
    <source>
        <dbReference type="Proteomes" id="UP000707451"/>
    </source>
</evidence>
<feature type="modified residue" description="4-aspartylphosphate" evidence="3">
    <location>
        <position position="908"/>
    </location>
</feature>
<feature type="region of interest" description="Disordered" evidence="4">
    <location>
        <begin position="624"/>
        <end position="669"/>
    </location>
</feature>
<dbReference type="Pfam" id="PF02518">
    <property type="entry name" value="HATPase_c"/>
    <property type="match status" value="1"/>
</dbReference>
<dbReference type="Pfam" id="PF00072">
    <property type="entry name" value="Response_reg"/>
    <property type="match status" value="1"/>
</dbReference>
<feature type="compositionally biased region" description="Low complexity" evidence="4">
    <location>
        <begin position="8"/>
        <end position="45"/>
    </location>
</feature>
<dbReference type="PROSITE" id="PS50109">
    <property type="entry name" value="HIS_KIN"/>
    <property type="match status" value="1"/>
</dbReference>
<dbReference type="InterPro" id="IPR036097">
    <property type="entry name" value="HisK_dim/P_sf"/>
</dbReference>
<dbReference type="InterPro" id="IPR003661">
    <property type="entry name" value="HisK_dim/P_dom"/>
</dbReference>
<dbReference type="CDD" id="cd17546">
    <property type="entry name" value="REC_hyHK_CKI1_RcsC-like"/>
    <property type="match status" value="1"/>
</dbReference>
<dbReference type="CDD" id="cd00082">
    <property type="entry name" value="HisKA"/>
    <property type="match status" value="1"/>
</dbReference>
<feature type="compositionally biased region" description="Polar residues" evidence="4">
    <location>
        <begin position="715"/>
        <end position="726"/>
    </location>
</feature>
<feature type="region of interest" description="Disordered" evidence="4">
    <location>
        <begin position="1209"/>
        <end position="1380"/>
    </location>
</feature>
<name>A0A9P7XUX6_9FUNG</name>
<organism evidence="7 8">
    <name type="scientific">Linnemannia hyalina</name>
    <dbReference type="NCBI Taxonomy" id="64524"/>
    <lineage>
        <taxon>Eukaryota</taxon>
        <taxon>Fungi</taxon>
        <taxon>Fungi incertae sedis</taxon>
        <taxon>Mucoromycota</taxon>
        <taxon>Mortierellomycotina</taxon>
        <taxon>Mortierellomycetes</taxon>
        <taxon>Mortierellales</taxon>
        <taxon>Mortierellaceae</taxon>
        <taxon>Linnemannia</taxon>
    </lineage>
</organism>
<feature type="compositionally biased region" description="Polar residues" evidence="4">
    <location>
        <begin position="624"/>
        <end position="648"/>
    </location>
</feature>
<dbReference type="SUPFAM" id="SSF47384">
    <property type="entry name" value="Homodimeric domain of signal transducing histidine kinase"/>
    <property type="match status" value="1"/>
</dbReference>
<feature type="compositionally biased region" description="Basic and acidic residues" evidence="4">
    <location>
        <begin position="1326"/>
        <end position="1338"/>
    </location>
</feature>
<dbReference type="InterPro" id="IPR036890">
    <property type="entry name" value="HATPase_C_sf"/>
</dbReference>
<feature type="region of interest" description="Disordered" evidence="4">
    <location>
        <begin position="1096"/>
        <end position="1122"/>
    </location>
</feature>
<dbReference type="Gene3D" id="3.40.50.2300">
    <property type="match status" value="1"/>
</dbReference>
<evidence type="ECO:0000256" key="4">
    <source>
        <dbReference type="SAM" id="MobiDB-lite"/>
    </source>
</evidence>
<dbReference type="SMART" id="SM00387">
    <property type="entry name" value="HATPase_c"/>
    <property type="match status" value="1"/>
</dbReference>
<dbReference type="InterPro" id="IPR011006">
    <property type="entry name" value="CheY-like_superfamily"/>
</dbReference>
<dbReference type="Proteomes" id="UP000707451">
    <property type="component" value="Unassembled WGS sequence"/>
</dbReference>
<accession>A0A9P7XUX6</accession>
<feature type="region of interest" description="Disordered" evidence="4">
    <location>
        <begin position="1"/>
        <end position="86"/>
    </location>
</feature>
<dbReference type="Pfam" id="PF00512">
    <property type="entry name" value="HisKA"/>
    <property type="match status" value="1"/>
</dbReference>
<dbReference type="InterPro" id="IPR005467">
    <property type="entry name" value="His_kinase_dom"/>
</dbReference>
<dbReference type="SUPFAM" id="SSF55874">
    <property type="entry name" value="ATPase domain of HSP90 chaperone/DNA topoisomerase II/histidine kinase"/>
    <property type="match status" value="2"/>
</dbReference>
<dbReference type="PROSITE" id="PS50110">
    <property type="entry name" value="RESPONSE_REGULATORY"/>
    <property type="match status" value="1"/>
</dbReference>
<feature type="compositionally biased region" description="Low complexity" evidence="4">
    <location>
        <begin position="1261"/>
        <end position="1297"/>
    </location>
</feature>
<feature type="region of interest" description="Disordered" evidence="4">
    <location>
        <begin position="131"/>
        <end position="157"/>
    </location>
</feature>
<feature type="compositionally biased region" description="Polar residues" evidence="4">
    <location>
        <begin position="686"/>
        <end position="699"/>
    </location>
</feature>
<dbReference type="Gene3D" id="3.30.565.10">
    <property type="entry name" value="Histidine kinase-like ATPase, C-terminal domain"/>
    <property type="match status" value="1"/>
</dbReference>
<keyword evidence="8" id="KW-1185">Reference proteome</keyword>
<feature type="domain" description="Response regulatory" evidence="6">
    <location>
        <begin position="857"/>
        <end position="1015"/>
    </location>
</feature>
<keyword evidence="1 3" id="KW-0597">Phosphoprotein</keyword>
<feature type="compositionally biased region" description="Low complexity" evidence="4">
    <location>
        <begin position="655"/>
        <end position="664"/>
    </location>
</feature>
<proteinExistence type="predicted"/>
<dbReference type="EMBL" id="JAHRHY010000007">
    <property type="protein sequence ID" value="KAG9067745.1"/>
    <property type="molecule type" value="Genomic_DNA"/>
</dbReference>
<reference evidence="7" key="1">
    <citation type="submission" date="2021-06" db="EMBL/GenBank/DDBJ databases">
        <title>Genome Sequence of Mortierella hyaline Strain SCG-10, a Cold-Adapted, Nitrate-Reducing Fungus Isolated from Soil in Minnesota, USA.</title>
        <authorList>
            <person name="Aldossari N."/>
        </authorList>
    </citation>
    <scope>NUCLEOTIDE SEQUENCE</scope>
    <source>
        <strain evidence="7">SCG-10</strain>
    </source>
</reference>
<feature type="domain" description="Histidine kinase" evidence="5">
    <location>
        <begin position="453"/>
        <end position="827"/>
    </location>
</feature>
<evidence type="ECO:0000313" key="7">
    <source>
        <dbReference type="EMBL" id="KAG9067745.1"/>
    </source>
</evidence>
<dbReference type="PANTHER" id="PTHR45339">
    <property type="entry name" value="HYBRID SIGNAL TRANSDUCTION HISTIDINE KINASE J"/>
    <property type="match status" value="1"/>
</dbReference>
<feature type="region of interest" description="Disordered" evidence="4">
    <location>
        <begin position="944"/>
        <end position="963"/>
    </location>
</feature>
<comment type="caution">
    <text evidence="7">The sequence shown here is derived from an EMBL/GenBank/DDBJ whole genome shotgun (WGS) entry which is preliminary data.</text>
</comment>
<dbReference type="SUPFAM" id="SSF52172">
    <property type="entry name" value="CheY-like"/>
    <property type="match status" value="1"/>
</dbReference>
<dbReference type="OrthoDB" id="10266508at2759"/>
<dbReference type="SMART" id="SM00388">
    <property type="entry name" value="HisKA"/>
    <property type="match status" value="1"/>
</dbReference>